<feature type="region of interest" description="Disordered" evidence="1">
    <location>
        <begin position="40"/>
        <end position="62"/>
    </location>
</feature>
<protein>
    <submittedName>
        <fullName evidence="2">Uncharacterized protein</fullName>
    </submittedName>
</protein>
<comment type="caution">
    <text evidence="2">The sequence shown here is derived from an EMBL/GenBank/DDBJ whole genome shotgun (WGS) entry which is preliminary data.</text>
</comment>
<proteinExistence type="predicted"/>
<feature type="compositionally biased region" description="Basic residues" evidence="1">
    <location>
        <begin position="41"/>
        <end position="55"/>
    </location>
</feature>
<reference evidence="2" key="1">
    <citation type="submission" date="2023-03" db="EMBL/GenBank/DDBJ databases">
        <title>Chromosome-level genomes of two armyworms, Mythimna separata and Mythimna loreyi, provide insights into the biosynthesis and reception of sex pheromones.</title>
        <authorList>
            <person name="Zhao H."/>
        </authorList>
    </citation>
    <scope>NUCLEOTIDE SEQUENCE</scope>
    <source>
        <strain evidence="2">BeijingLab</strain>
        <tissue evidence="2">Pupa</tissue>
    </source>
</reference>
<keyword evidence="3" id="KW-1185">Reference proteome</keyword>
<evidence type="ECO:0000313" key="2">
    <source>
        <dbReference type="EMBL" id="KAJ8721371.1"/>
    </source>
</evidence>
<sequence length="203" mass="22029">MSGPVACSGRHGNSTWCADALPACRRSRNVLYNVNELPKRTLPHSRARRQHHPTKHSGAVSPAALRPVSPRVRIYHSDTVRAQHSDTVTVTVLVNQTNMNHYVKIALVVCASIALTSAQYGYDVDFSDFGTSFGGPTYNNFAAAARDPRANPGPVLFPPSPNGDPSQTSGVVVGASGYGFVPPGSQGPAIPRFFYRRRIYLRR</sequence>
<organism evidence="2 3">
    <name type="scientific">Mythimna separata</name>
    <name type="common">Oriental armyworm</name>
    <name type="synonym">Pseudaletia separata</name>
    <dbReference type="NCBI Taxonomy" id="271217"/>
    <lineage>
        <taxon>Eukaryota</taxon>
        <taxon>Metazoa</taxon>
        <taxon>Ecdysozoa</taxon>
        <taxon>Arthropoda</taxon>
        <taxon>Hexapoda</taxon>
        <taxon>Insecta</taxon>
        <taxon>Pterygota</taxon>
        <taxon>Neoptera</taxon>
        <taxon>Endopterygota</taxon>
        <taxon>Lepidoptera</taxon>
        <taxon>Glossata</taxon>
        <taxon>Ditrysia</taxon>
        <taxon>Noctuoidea</taxon>
        <taxon>Noctuidae</taxon>
        <taxon>Noctuinae</taxon>
        <taxon>Hadenini</taxon>
        <taxon>Mythimna</taxon>
    </lineage>
</organism>
<dbReference type="AlphaFoldDB" id="A0AAD7YMA1"/>
<dbReference type="EMBL" id="JARGEI010000013">
    <property type="protein sequence ID" value="KAJ8721371.1"/>
    <property type="molecule type" value="Genomic_DNA"/>
</dbReference>
<dbReference type="Proteomes" id="UP001231518">
    <property type="component" value="Chromosome 12"/>
</dbReference>
<accession>A0AAD7YMA1</accession>
<gene>
    <name evidence="2" type="ORF">PYW07_002146</name>
</gene>
<name>A0AAD7YMA1_MYTSE</name>
<evidence type="ECO:0000256" key="1">
    <source>
        <dbReference type="SAM" id="MobiDB-lite"/>
    </source>
</evidence>
<evidence type="ECO:0000313" key="3">
    <source>
        <dbReference type="Proteomes" id="UP001231518"/>
    </source>
</evidence>